<evidence type="ECO:0000256" key="5">
    <source>
        <dbReference type="ARBA" id="ARBA00022917"/>
    </source>
</evidence>
<gene>
    <name evidence="10" type="ORF">HaLaN_01657</name>
</gene>
<evidence type="ECO:0000256" key="3">
    <source>
        <dbReference type="ARBA" id="ARBA00022741"/>
    </source>
</evidence>
<evidence type="ECO:0000256" key="2">
    <source>
        <dbReference type="ARBA" id="ARBA00022598"/>
    </source>
</evidence>
<keyword evidence="4" id="KW-0067">ATP-binding</keyword>
<evidence type="ECO:0000259" key="9">
    <source>
        <dbReference type="Pfam" id="PF00133"/>
    </source>
</evidence>
<feature type="non-terminal residue" evidence="10">
    <location>
        <position position="1"/>
    </location>
</feature>
<dbReference type="GO" id="GO:0009791">
    <property type="term" value="P:post-embryonic development"/>
    <property type="evidence" value="ECO:0007669"/>
    <property type="project" value="UniProtKB-ARBA"/>
</dbReference>
<feature type="non-terminal residue" evidence="10">
    <location>
        <position position="284"/>
    </location>
</feature>
<dbReference type="AlphaFoldDB" id="A0A699YJ82"/>
<proteinExistence type="predicted"/>
<evidence type="ECO:0000256" key="8">
    <source>
        <dbReference type="ARBA" id="ARBA00048359"/>
    </source>
</evidence>
<feature type="domain" description="Aminoacyl-tRNA synthetase class Ia" evidence="9">
    <location>
        <begin position="86"/>
        <end position="241"/>
    </location>
</feature>
<evidence type="ECO:0000256" key="4">
    <source>
        <dbReference type="ARBA" id="ARBA00022840"/>
    </source>
</evidence>
<evidence type="ECO:0000256" key="1">
    <source>
        <dbReference type="ARBA" id="ARBA00013165"/>
    </source>
</evidence>
<evidence type="ECO:0000256" key="7">
    <source>
        <dbReference type="ARBA" id="ARBA00032665"/>
    </source>
</evidence>
<sequence length="284" mass="31488">MARASTSRPQTFAWVDGPLGLDLDSIKLCASRQRPASGGAQQPKPWTTWRRAKISASPRRRRRFWRCGLSSMPSTSRCGALRASRNGPPFATGLPHYGHILAGTIKDIVTRYASQTGHHVSRRFGWDCHGLPVEQETEKLLGLKGRTDILSLGIGKFNEECRAIVMRFANEWEKTVTRLGRWIDFKNDYKTLDPSFMESVCQLYAKGLVYKGLKVMPVSTGCATTLANFEAGQNYKQVDDPAVMVSFPVVGDADGAALVAWTTTPWTLPSNLALCVNADFTYVR</sequence>
<name>A0A699YJ82_HAELA</name>
<dbReference type="PROSITE" id="PS00178">
    <property type="entry name" value="AA_TRNA_LIGASE_I"/>
    <property type="match status" value="1"/>
</dbReference>
<dbReference type="InterPro" id="IPR002301">
    <property type="entry name" value="Ile-tRNA-ligase"/>
</dbReference>
<dbReference type="EC" id="6.1.1.5" evidence="1"/>
<dbReference type="InterPro" id="IPR002300">
    <property type="entry name" value="aa-tRNA-synth_Ia"/>
</dbReference>
<protein>
    <recommendedName>
        <fullName evidence="1">isoleucine--tRNA ligase</fullName>
        <ecNumber evidence="1">6.1.1.5</ecNumber>
    </recommendedName>
    <alternativeName>
        <fullName evidence="7">Isoleucyl-tRNA synthetase</fullName>
    </alternativeName>
</protein>
<dbReference type="GO" id="GO:0005524">
    <property type="term" value="F:ATP binding"/>
    <property type="evidence" value="ECO:0007669"/>
    <property type="project" value="UniProtKB-KW"/>
</dbReference>
<dbReference type="Pfam" id="PF00133">
    <property type="entry name" value="tRNA-synt_1"/>
    <property type="match status" value="1"/>
</dbReference>
<dbReference type="SUPFAM" id="SSF52374">
    <property type="entry name" value="Nucleotidylyl transferase"/>
    <property type="match status" value="1"/>
</dbReference>
<dbReference type="InterPro" id="IPR014729">
    <property type="entry name" value="Rossmann-like_a/b/a_fold"/>
</dbReference>
<keyword evidence="11" id="KW-1185">Reference proteome</keyword>
<organism evidence="10 11">
    <name type="scientific">Haematococcus lacustris</name>
    <name type="common">Green alga</name>
    <name type="synonym">Haematococcus pluvialis</name>
    <dbReference type="NCBI Taxonomy" id="44745"/>
    <lineage>
        <taxon>Eukaryota</taxon>
        <taxon>Viridiplantae</taxon>
        <taxon>Chlorophyta</taxon>
        <taxon>core chlorophytes</taxon>
        <taxon>Chlorophyceae</taxon>
        <taxon>CS clade</taxon>
        <taxon>Chlamydomonadales</taxon>
        <taxon>Haematococcaceae</taxon>
        <taxon>Haematococcus</taxon>
    </lineage>
</organism>
<dbReference type="Gene3D" id="3.40.50.620">
    <property type="entry name" value="HUPs"/>
    <property type="match status" value="1"/>
</dbReference>
<dbReference type="Gene3D" id="3.90.740.10">
    <property type="entry name" value="Valyl/Leucyl/Isoleucyl-tRNA synthetase, editing domain"/>
    <property type="match status" value="1"/>
</dbReference>
<dbReference type="InterPro" id="IPR023586">
    <property type="entry name" value="Ile-tRNA-ligase_type2"/>
</dbReference>
<dbReference type="Proteomes" id="UP000485058">
    <property type="component" value="Unassembled WGS sequence"/>
</dbReference>
<evidence type="ECO:0000313" key="10">
    <source>
        <dbReference type="EMBL" id="GFH06934.1"/>
    </source>
</evidence>
<dbReference type="GO" id="GO:0048608">
    <property type="term" value="P:reproductive structure development"/>
    <property type="evidence" value="ECO:0007669"/>
    <property type="project" value="UniProtKB-ARBA"/>
</dbReference>
<reference evidence="10 11" key="1">
    <citation type="submission" date="2020-02" db="EMBL/GenBank/DDBJ databases">
        <title>Draft genome sequence of Haematococcus lacustris strain NIES-144.</title>
        <authorList>
            <person name="Morimoto D."/>
            <person name="Nakagawa S."/>
            <person name="Yoshida T."/>
            <person name="Sawayama S."/>
        </authorList>
    </citation>
    <scope>NUCLEOTIDE SEQUENCE [LARGE SCALE GENOMIC DNA]</scope>
    <source>
        <strain evidence="10 11">NIES-144</strain>
    </source>
</reference>
<evidence type="ECO:0000313" key="11">
    <source>
        <dbReference type="Proteomes" id="UP000485058"/>
    </source>
</evidence>
<keyword evidence="2" id="KW-0436">Ligase</keyword>
<keyword evidence="6" id="KW-0030">Aminoacyl-tRNA synthetase</keyword>
<dbReference type="SUPFAM" id="SSF50677">
    <property type="entry name" value="ValRS/IleRS/LeuRS editing domain"/>
    <property type="match status" value="1"/>
</dbReference>
<dbReference type="PRINTS" id="PR00984">
    <property type="entry name" value="TRNASYNTHILE"/>
</dbReference>
<dbReference type="GO" id="GO:0004822">
    <property type="term" value="F:isoleucine-tRNA ligase activity"/>
    <property type="evidence" value="ECO:0007669"/>
    <property type="project" value="UniProtKB-EC"/>
</dbReference>
<dbReference type="GO" id="GO:0002161">
    <property type="term" value="F:aminoacyl-tRNA deacylase activity"/>
    <property type="evidence" value="ECO:0007669"/>
    <property type="project" value="InterPro"/>
</dbReference>
<accession>A0A699YJ82</accession>
<dbReference type="InterPro" id="IPR001412">
    <property type="entry name" value="aa-tRNA-synth_I_CS"/>
</dbReference>
<dbReference type="InterPro" id="IPR009008">
    <property type="entry name" value="Val/Leu/Ile-tRNA-synth_edit"/>
</dbReference>
<evidence type="ECO:0000256" key="6">
    <source>
        <dbReference type="ARBA" id="ARBA00023146"/>
    </source>
</evidence>
<keyword evidence="3" id="KW-0547">Nucleotide-binding</keyword>
<dbReference type="PANTHER" id="PTHR42780:SF1">
    <property type="entry name" value="ISOLEUCINE--TRNA LIGASE, CYTOPLASMIC"/>
    <property type="match status" value="1"/>
</dbReference>
<keyword evidence="5" id="KW-0648">Protein biosynthesis</keyword>
<comment type="caution">
    <text evidence="10">The sequence shown here is derived from an EMBL/GenBank/DDBJ whole genome shotgun (WGS) entry which is preliminary data.</text>
</comment>
<dbReference type="GO" id="GO:0006428">
    <property type="term" value="P:isoleucyl-tRNA aminoacylation"/>
    <property type="evidence" value="ECO:0007669"/>
    <property type="project" value="InterPro"/>
</dbReference>
<dbReference type="EMBL" id="BLLF01000064">
    <property type="protein sequence ID" value="GFH06934.1"/>
    <property type="molecule type" value="Genomic_DNA"/>
</dbReference>
<comment type="catalytic activity">
    <reaction evidence="8">
        <text>tRNA(Ile) + L-isoleucine + ATP = L-isoleucyl-tRNA(Ile) + AMP + diphosphate</text>
        <dbReference type="Rhea" id="RHEA:11060"/>
        <dbReference type="Rhea" id="RHEA-COMP:9666"/>
        <dbReference type="Rhea" id="RHEA-COMP:9695"/>
        <dbReference type="ChEBI" id="CHEBI:30616"/>
        <dbReference type="ChEBI" id="CHEBI:33019"/>
        <dbReference type="ChEBI" id="CHEBI:58045"/>
        <dbReference type="ChEBI" id="CHEBI:78442"/>
        <dbReference type="ChEBI" id="CHEBI:78528"/>
        <dbReference type="ChEBI" id="CHEBI:456215"/>
        <dbReference type="EC" id="6.1.1.5"/>
    </reaction>
</comment>
<dbReference type="PANTHER" id="PTHR42780">
    <property type="entry name" value="SOLEUCYL-TRNA SYNTHETASE"/>
    <property type="match status" value="1"/>
</dbReference>